<keyword evidence="4" id="KW-1185">Reference proteome</keyword>
<evidence type="ECO:0000256" key="2">
    <source>
        <dbReference type="SAM" id="Phobius"/>
    </source>
</evidence>
<gene>
    <name evidence="3" type="ORF">E4M00_14920</name>
</gene>
<evidence type="ECO:0000313" key="4">
    <source>
        <dbReference type="Proteomes" id="UP000298127"/>
    </source>
</evidence>
<dbReference type="Proteomes" id="UP000298127">
    <property type="component" value="Unassembled WGS sequence"/>
</dbReference>
<keyword evidence="2" id="KW-1133">Transmembrane helix</keyword>
<evidence type="ECO:0000313" key="3">
    <source>
        <dbReference type="EMBL" id="TFV95338.1"/>
    </source>
</evidence>
<proteinExistence type="predicted"/>
<dbReference type="RefSeq" id="WP_135121282.1">
    <property type="nucleotide sequence ID" value="NZ_SPQZ01000006.1"/>
</dbReference>
<feature type="region of interest" description="Disordered" evidence="1">
    <location>
        <begin position="1"/>
        <end position="25"/>
    </location>
</feature>
<comment type="caution">
    <text evidence="3">The sequence shown here is derived from an EMBL/GenBank/DDBJ whole genome shotgun (WGS) entry which is preliminary data.</text>
</comment>
<organism evidence="3 4">
    <name type="scientific">Orlajensenia leifsoniae</name>
    <dbReference type="NCBI Taxonomy" id="2561933"/>
    <lineage>
        <taxon>Bacteria</taxon>
        <taxon>Bacillati</taxon>
        <taxon>Actinomycetota</taxon>
        <taxon>Actinomycetes</taxon>
        <taxon>Micrococcales</taxon>
        <taxon>Microbacteriaceae</taxon>
        <taxon>Orlajensenia</taxon>
    </lineage>
</organism>
<sequence length="73" mass="7581">MSPTPLSTTVTDEETAAKSRLGDPSDMSDILNPLGLLQPKLARIESIVVRTLGAVLAVGGLGYLLFSLLSTPA</sequence>
<accession>A0A4Y9QUE0</accession>
<reference evidence="3 4" key="1">
    <citation type="journal article" date="2018" name="J. Microbiol.">
        <title>Leifsonia flava sp. nov., a novel actinobacterium isolated from the rhizosphere of Aquilegia viridiflora.</title>
        <authorList>
            <person name="Cai Y."/>
            <person name="Tao W.Z."/>
            <person name="Ma Y.J."/>
            <person name="Cheng J."/>
            <person name="Zhang M.Y."/>
            <person name="Zhang Y.X."/>
        </authorList>
    </citation>
    <scope>NUCLEOTIDE SEQUENCE [LARGE SCALE GENOMIC DNA]</scope>
    <source>
        <strain evidence="3 4">SYP-B2174</strain>
    </source>
</reference>
<keyword evidence="2" id="KW-0472">Membrane</keyword>
<protein>
    <submittedName>
        <fullName evidence="3">Uncharacterized protein</fullName>
    </submittedName>
</protein>
<name>A0A4Y9QUE0_9MICO</name>
<feature type="compositionally biased region" description="Polar residues" evidence="1">
    <location>
        <begin position="1"/>
        <end position="10"/>
    </location>
</feature>
<dbReference type="AlphaFoldDB" id="A0A4Y9QUE0"/>
<evidence type="ECO:0000256" key="1">
    <source>
        <dbReference type="SAM" id="MobiDB-lite"/>
    </source>
</evidence>
<dbReference type="EMBL" id="SPQZ01000006">
    <property type="protein sequence ID" value="TFV95338.1"/>
    <property type="molecule type" value="Genomic_DNA"/>
</dbReference>
<keyword evidence="2" id="KW-0812">Transmembrane</keyword>
<feature type="transmembrane region" description="Helical" evidence="2">
    <location>
        <begin position="47"/>
        <end position="69"/>
    </location>
</feature>